<evidence type="ECO:0000313" key="2">
    <source>
        <dbReference type="Proteomes" id="UP000289660"/>
    </source>
</evidence>
<dbReference type="AlphaFoldDB" id="A0A402DEP4"/>
<evidence type="ECO:0000313" key="1">
    <source>
        <dbReference type="EMBL" id="GCE60673.1"/>
    </source>
</evidence>
<gene>
    <name evidence="1" type="ORF">MiAbB_02595</name>
</gene>
<proteinExistence type="predicted"/>
<dbReference type="EMBL" id="BIFY01000042">
    <property type="protein sequence ID" value="GCE60673.1"/>
    <property type="molecule type" value="Genomic_DNA"/>
</dbReference>
<organism evidence="1 2">
    <name type="scientific">Microcystis aeruginosa NIES-4285</name>
    <dbReference type="NCBI Taxonomy" id="2497681"/>
    <lineage>
        <taxon>Bacteria</taxon>
        <taxon>Bacillati</taxon>
        <taxon>Cyanobacteriota</taxon>
        <taxon>Cyanophyceae</taxon>
        <taxon>Oscillatoriophycideae</taxon>
        <taxon>Chroococcales</taxon>
        <taxon>Microcystaceae</taxon>
        <taxon>Microcystis</taxon>
    </lineage>
</organism>
<sequence>MFWYFWNGGGDVWLGSVAQARATVRDIINGSHKFKYPQRLNTIAQIKVINGEESVVIVKVSYYGSNRLHTPQKDCFKPKLFIAYSG</sequence>
<protein>
    <submittedName>
        <fullName evidence="1">Uncharacterized protein</fullName>
    </submittedName>
</protein>
<reference evidence="2" key="1">
    <citation type="submission" date="2018-12" db="EMBL/GenBank/DDBJ databases">
        <title>Genome sequence of Microcystis aeruginosa NIES-4285.</title>
        <authorList>
            <person name="Tanabe Y."/>
        </authorList>
    </citation>
    <scope>NUCLEOTIDE SEQUENCE [LARGE SCALE GENOMIC DNA]</scope>
    <source>
        <strain evidence="2">NIES-4285</strain>
    </source>
</reference>
<dbReference type="Proteomes" id="UP000289660">
    <property type="component" value="Unassembled WGS sequence"/>
</dbReference>
<comment type="caution">
    <text evidence="1">The sequence shown here is derived from an EMBL/GenBank/DDBJ whole genome shotgun (WGS) entry which is preliminary data.</text>
</comment>
<name>A0A402DEP4_MICAE</name>
<accession>A0A402DEP4</accession>